<dbReference type="CDD" id="cd00183">
    <property type="entry name" value="TFIIS_I"/>
    <property type="match status" value="1"/>
</dbReference>
<feature type="compositionally biased region" description="Basic and acidic residues" evidence="5">
    <location>
        <begin position="290"/>
        <end position="309"/>
    </location>
</feature>
<name>A0AAX6IHC4_IRIPA</name>
<dbReference type="SUPFAM" id="SSF47676">
    <property type="entry name" value="Conserved domain common to transcription factors TFIIS, elongin A, CRSP70"/>
    <property type="match status" value="1"/>
</dbReference>
<feature type="domain" description="TFIIS N-terminal" evidence="6">
    <location>
        <begin position="120"/>
        <end position="196"/>
    </location>
</feature>
<dbReference type="AlphaFoldDB" id="A0AAX6IHC4"/>
<evidence type="ECO:0000256" key="2">
    <source>
        <dbReference type="ARBA" id="ARBA00023242"/>
    </source>
</evidence>
<keyword evidence="4" id="KW-0175">Coiled coil</keyword>
<gene>
    <name evidence="7" type="ORF">M6B38_254640</name>
</gene>
<reference evidence="7" key="1">
    <citation type="journal article" date="2023" name="GigaByte">
        <title>Genome assembly of the bearded iris, Iris pallida Lam.</title>
        <authorList>
            <person name="Bruccoleri R.E."/>
            <person name="Oakeley E.J."/>
            <person name="Faust A.M.E."/>
            <person name="Altorfer M."/>
            <person name="Dessus-Babus S."/>
            <person name="Burckhardt D."/>
            <person name="Oertli M."/>
            <person name="Naumann U."/>
            <person name="Petersen F."/>
            <person name="Wong J."/>
        </authorList>
    </citation>
    <scope>NUCLEOTIDE SEQUENCE</scope>
    <source>
        <strain evidence="7">GSM-AAB239-AS_SAM_17_03QT</strain>
    </source>
</reference>
<feature type="region of interest" description="Disordered" evidence="5">
    <location>
        <begin position="71"/>
        <end position="99"/>
    </location>
</feature>
<evidence type="ECO:0000259" key="6">
    <source>
        <dbReference type="PROSITE" id="PS51319"/>
    </source>
</evidence>
<evidence type="ECO:0000313" key="8">
    <source>
        <dbReference type="Proteomes" id="UP001140949"/>
    </source>
</evidence>
<proteinExistence type="predicted"/>
<feature type="compositionally biased region" description="Basic and acidic residues" evidence="5">
    <location>
        <begin position="361"/>
        <end position="373"/>
    </location>
</feature>
<keyword evidence="8" id="KW-1185">Reference proteome</keyword>
<reference evidence="7" key="2">
    <citation type="submission" date="2023-04" db="EMBL/GenBank/DDBJ databases">
        <authorList>
            <person name="Bruccoleri R.E."/>
            <person name="Oakeley E.J."/>
            <person name="Faust A.-M."/>
            <person name="Dessus-Babus S."/>
            <person name="Altorfer M."/>
            <person name="Burckhardt D."/>
            <person name="Oertli M."/>
            <person name="Naumann U."/>
            <person name="Petersen F."/>
            <person name="Wong J."/>
        </authorList>
    </citation>
    <scope>NUCLEOTIDE SEQUENCE</scope>
    <source>
        <strain evidence="7">GSM-AAB239-AS_SAM_17_03QT</strain>
        <tissue evidence="7">Leaf</tissue>
    </source>
</reference>
<organism evidence="7 8">
    <name type="scientific">Iris pallida</name>
    <name type="common">Sweet iris</name>
    <dbReference type="NCBI Taxonomy" id="29817"/>
    <lineage>
        <taxon>Eukaryota</taxon>
        <taxon>Viridiplantae</taxon>
        <taxon>Streptophyta</taxon>
        <taxon>Embryophyta</taxon>
        <taxon>Tracheophyta</taxon>
        <taxon>Spermatophyta</taxon>
        <taxon>Magnoliopsida</taxon>
        <taxon>Liliopsida</taxon>
        <taxon>Asparagales</taxon>
        <taxon>Iridaceae</taxon>
        <taxon>Iridoideae</taxon>
        <taxon>Irideae</taxon>
        <taxon>Iris</taxon>
    </lineage>
</organism>
<sequence length="438" mass="49300">MSSSSPSPSPSPSLDYWRKFFRSTGSDIFRAIESAIGVAASDRPEEFLVRRDQIAQRLFTCRLDRCLGCDRIQQPPPHDSGEGLGDGDGDSTHRHPNSNYSYDEAEALTEEIEEESQTVGEVLRIKRILDHRQDYESYSLLFDSLRRLQLMALSVETLKATNIGSAVNPLRKHKHEETRQLARTLIDGWKLLVNEWVDAAPAIPNNSPDSVTPSDLDWEEGLPSPPLDEVALFATQTTSIHLSEFFDGMDDDGNLRNEGEFDKKHESGRSLENQKPVRKQQAHSHSTVSDSKEHRRQEPTVRQLKEKLSEAPNGRSNPQGIIKTKLGNTGSGNERPAMLGSEQKGSSNLNSGVQKKNTTAPRDKIKNSEDASVKAKLEVSKRKLQEHYQQAENAKKQRTIQVMELHDLPKQGHHKNNNRLPSNVRHKSNMRNWASACH</sequence>
<feature type="coiled-coil region" evidence="4">
    <location>
        <begin position="374"/>
        <end position="401"/>
    </location>
</feature>
<dbReference type="InterPro" id="IPR017923">
    <property type="entry name" value="TFIIS_N"/>
</dbReference>
<dbReference type="PANTHER" id="PTHR46554">
    <property type="entry name" value="MEDIATOR OF RNA POLYMERASE II TRANSCRIPTION SUBUNIT 26A-RELATED"/>
    <property type="match status" value="1"/>
</dbReference>
<dbReference type="InterPro" id="IPR035441">
    <property type="entry name" value="TFIIS/LEDGF_dom_sf"/>
</dbReference>
<feature type="region of interest" description="Disordered" evidence="5">
    <location>
        <begin position="202"/>
        <end position="222"/>
    </location>
</feature>
<dbReference type="InterPro" id="IPR003617">
    <property type="entry name" value="TFIIS/CRSP70_N_sub"/>
</dbReference>
<feature type="compositionally biased region" description="Polar residues" evidence="5">
    <location>
        <begin position="204"/>
        <end position="213"/>
    </location>
</feature>
<evidence type="ECO:0000256" key="3">
    <source>
        <dbReference type="PROSITE-ProRule" id="PRU00649"/>
    </source>
</evidence>
<protein>
    <recommendedName>
        <fullName evidence="6">TFIIS N-terminal domain-containing protein</fullName>
    </recommendedName>
</protein>
<dbReference type="Pfam" id="PF08711">
    <property type="entry name" value="Med26"/>
    <property type="match status" value="1"/>
</dbReference>
<comment type="subcellular location">
    <subcellularLocation>
        <location evidence="1 3">Nucleus</location>
    </subcellularLocation>
</comment>
<dbReference type="EMBL" id="JANAVB010001800">
    <property type="protein sequence ID" value="KAJ6852227.1"/>
    <property type="molecule type" value="Genomic_DNA"/>
</dbReference>
<keyword evidence="2 3" id="KW-0539">Nucleus</keyword>
<dbReference type="GO" id="GO:0005634">
    <property type="term" value="C:nucleus"/>
    <property type="evidence" value="ECO:0007669"/>
    <property type="project" value="UniProtKB-SubCell"/>
</dbReference>
<dbReference type="PROSITE" id="PS51319">
    <property type="entry name" value="TFIIS_N"/>
    <property type="match status" value="1"/>
</dbReference>
<evidence type="ECO:0000256" key="4">
    <source>
        <dbReference type="SAM" id="Coils"/>
    </source>
</evidence>
<dbReference type="Gene3D" id="1.20.930.10">
    <property type="entry name" value="Conserved domain common to transcription factors TFIIS, elongin A, CRSP70"/>
    <property type="match status" value="1"/>
</dbReference>
<accession>A0AAX6IHC4</accession>
<comment type="caution">
    <text evidence="7">The sequence shown here is derived from an EMBL/GenBank/DDBJ whole genome shotgun (WGS) entry which is preliminary data.</text>
</comment>
<evidence type="ECO:0000256" key="1">
    <source>
        <dbReference type="ARBA" id="ARBA00004123"/>
    </source>
</evidence>
<evidence type="ECO:0000313" key="7">
    <source>
        <dbReference type="EMBL" id="KAJ6852227.1"/>
    </source>
</evidence>
<dbReference type="Proteomes" id="UP001140949">
    <property type="component" value="Unassembled WGS sequence"/>
</dbReference>
<feature type="compositionally biased region" description="Polar residues" evidence="5">
    <location>
        <begin position="343"/>
        <end position="360"/>
    </location>
</feature>
<evidence type="ECO:0000256" key="5">
    <source>
        <dbReference type="SAM" id="MobiDB-lite"/>
    </source>
</evidence>
<feature type="compositionally biased region" description="Basic and acidic residues" evidence="5">
    <location>
        <begin position="253"/>
        <end position="269"/>
    </location>
</feature>
<feature type="region of interest" description="Disordered" evidence="5">
    <location>
        <begin position="245"/>
        <end position="373"/>
    </location>
</feature>
<dbReference type="PANTHER" id="PTHR46554:SF2">
    <property type="entry name" value="TFIIS N-TERMINAL DOMAIN-CONTAINING PROTEIN"/>
    <property type="match status" value="1"/>
</dbReference>
<dbReference type="SMART" id="SM00509">
    <property type="entry name" value="TFS2N"/>
    <property type="match status" value="1"/>
</dbReference>